<dbReference type="GO" id="GO:0061630">
    <property type="term" value="F:ubiquitin protein ligase activity"/>
    <property type="evidence" value="ECO:0007669"/>
    <property type="project" value="UniProtKB-EC"/>
</dbReference>
<dbReference type="FunCoup" id="A0A066WK44">
    <property type="interactions" value="209"/>
</dbReference>
<keyword evidence="5 15" id="KW-0808">Transferase</keyword>
<dbReference type="EMBL" id="JMSN01000016">
    <property type="protein sequence ID" value="KDN51379.1"/>
    <property type="molecule type" value="Genomic_DNA"/>
</dbReference>
<keyword evidence="6 15" id="KW-0479">Metal-binding</keyword>
<dbReference type="Pfam" id="PF00097">
    <property type="entry name" value="zf-C3HC4"/>
    <property type="match status" value="1"/>
</dbReference>
<evidence type="ECO:0000256" key="4">
    <source>
        <dbReference type="ARBA" id="ARBA00005555"/>
    </source>
</evidence>
<evidence type="ECO:0000259" key="18">
    <source>
        <dbReference type="PROSITE" id="PS50089"/>
    </source>
</evidence>
<keyword evidence="9 15" id="KW-0862">Zinc</keyword>
<keyword evidence="8 15" id="KW-0833">Ubl conjugation pathway</keyword>
<dbReference type="GO" id="GO:0033503">
    <property type="term" value="C:HULC complex"/>
    <property type="evidence" value="ECO:0007669"/>
    <property type="project" value="TreeGrafter"/>
</dbReference>
<evidence type="ECO:0000256" key="9">
    <source>
        <dbReference type="ARBA" id="ARBA00022833"/>
    </source>
</evidence>
<dbReference type="UniPathway" id="UPA00143"/>
<feature type="compositionally biased region" description="Polar residues" evidence="17">
    <location>
        <begin position="1"/>
        <end position="25"/>
    </location>
</feature>
<dbReference type="Gene3D" id="1.10.287.1490">
    <property type="match status" value="1"/>
</dbReference>
<dbReference type="RefSeq" id="XP_013244725.1">
    <property type="nucleotide sequence ID" value="XM_013389271.1"/>
</dbReference>
<feature type="coiled-coil region" evidence="16">
    <location>
        <begin position="541"/>
        <end position="610"/>
    </location>
</feature>
<evidence type="ECO:0000256" key="15">
    <source>
        <dbReference type="RuleBase" id="RU365038"/>
    </source>
</evidence>
<dbReference type="PANTHER" id="PTHR23163:SF0">
    <property type="entry name" value="E3 UBIQUITIN-PROTEIN LIGASE BRE1"/>
    <property type="match status" value="1"/>
</dbReference>
<feature type="compositionally biased region" description="Low complexity" evidence="17">
    <location>
        <begin position="26"/>
        <end position="41"/>
    </location>
</feature>
<dbReference type="SUPFAM" id="SSF57850">
    <property type="entry name" value="RING/U-box"/>
    <property type="match status" value="1"/>
</dbReference>
<feature type="coiled-coil region" evidence="16">
    <location>
        <begin position="653"/>
        <end position="736"/>
    </location>
</feature>
<dbReference type="InParanoid" id="A0A066WK44"/>
<evidence type="ECO:0000256" key="12">
    <source>
        <dbReference type="ARBA" id="ARBA00023242"/>
    </source>
</evidence>
<protein>
    <recommendedName>
        <fullName evidence="15">E3 ubiquitin protein ligase</fullName>
        <ecNumber evidence="15">2.3.2.27</ecNumber>
    </recommendedName>
</protein>
<feature type="compositionally biased region" description="Basic and acidic residues" evidence="17">
    <location>
        <begin position="248"/>
        <end position="260"/>
    </location>
</feature>
<dbReference type="InterPro" id="IPR017907">
    <property type="entry name" value="Znf_RING_CS"/>
</dbReference>
<dbReference type="OMA" id="YRQMQEY"/>
<comment type="catalytic activity">
    <reaction evidence="1 15">
        <text>S-ubiquitinyl-[E2 ubiquitin-conjugating enzyme]-L-cysteine + [acceptor protein]-L-lysine = [E2 ubiquitin-conjugating enzyme]-L-cysteine + N(6)-ubiquitinyl-[acceptor protein]-L-lysine.</text>
        <dbReference type="EC" id="2.3.2.27"/>
    </reaction>
</comment>
<comment type="caution">
    <text evidence="19">The sequence shown here is derived from an EMBL/GenBank/DDBJ whole genome shotgun (WGS) entry which is preliminary data.</text>
</comment>
<feature type="region of interest" description="Disordered" evidence="17">
    <location>
        <begin position="214"/>
        <end position="264"/>
    </location>
</feature>
<gene>
    <name evidence="19" type="ORF">K437DRAFT_254786</name>
</gene>
<feature type="coiled-coil region" evidence="16">
    <location>
        <begin position="291"/>
        <end position="346"/>
    </location>
</feature>
<comment type="function">
    <text evidence="13">E3 ubiquitin-protein ligase that mediates monoubiquitination of histone H2B to form H2BK123ub1. H2BK123ub1 gives a specific tag for epigenetic transcriptional activation and is also a prerequisite for H3K4me and H3K79me formation.</text>
</comment>
<comment type="subcellular location">
    <subcellularLocation>
        <location evidence="2 15">Nucleus</location>
    </subcellularLocation>
</comment>
<dbReference type="EC" id="2.3.2.27" evidence="15"/>
<evidence type="ECO:0000256" key="1">
    <source>
        <dbReference type="ARBA" id="ARBA00000900"/>
    </source>
</evidence>
<evidence type="ECO:0000256" key="17">
    <source>
        <dbReference type="SAM" id="MobiDB-lite"/>
    </source>
</evidence>
<sequence>MQRSGSNKKLQLDRSLSSTSITNGKPSGSMGPAGEAAEESPAYNGLEEYRKEAIYRRFLEGQRDLVRAERRISSMQHELQAFEQRSNTFQQSWSVLVDDIKSLVKGASLRGQQQDLFSAIDASKGVRDPGSLQKAMLRSSEAICAIVKLLASDGTSLQPSEAELQGRCHQLAQEAATLRHQADATQASFERAGVELHDALEKLRRAERQRDRLLSPSVRAVERTADPPEEAVQLTDTGKAETPIPEPSKPKEGIPADHEGMSTASGMVNDVKHAEQVEDLQRLASSRLTEAEGLRQELLAIRMENDRLRSEMLQIPDAKIAESVSYLELRKHAVELQTQLSRAKAEWEATQVENVELRESRQAFEQLHKDQSALVVDELRKQIAAKDADTLRLRTQRDDLQADVAERKHKEAVKSTQVQEIKALASLKEQKVDKLRHDIRRLQLVLSGRRGDLTTFQCLFSAEQDGATLQDEDVDVEGKLKKQLDTLQSSLDDLQTRYDALHTSFTAGADVAKQTSDLAVRVKILESLVRDESGADATERLKSQEALIKSLTAQVEATDKTIEELVGEIDRLGSASSEAEKQFTSKVIELSRLEDKIARLTTEKSKADNKYFSAMRARDALDAEKQVLNRTLERQTAVIEQYMDTEKRFGAQLQMHEEEVTLLRKSLEEHMTKLAEMNIAVERAMAKEREAVAMAQQLDALAKSRMESLDQASAAKARLEERVAQLEKDLERGKKAIASNSNSGGGRKSSLSNADGELEALNSLLRCSSCKERYRDRVITKCMHTFCAPCVDSRIQTRQRKCPHCGLAFAVSDVQPLYLQ</sequence>
<evidence type="ECO:0000256" key="7">
    <source>
        <dbReference type="ARBA" id="ARBA00022771"/>
    </source>
</evidence>
<evidence type="ECO:0000313" key="20">
    <source>
        <dbReference type="Proteomes" id="UP000027361"/>
    </source>
</evidence>
<dbReference type="PANTHER" id="PTHR23163">
    <property type="entry name" value="RING FINGER PROTEIN-RELATED"/>
    <property type="match status" value="1"/>
</dbReference>
<dbReference type="InterPro" id="IPR013083">
    <property type="entry name" value="Znf_RING/FYVE/PHD"/>
</dbReference>
<evidence type="ECO:0000256" key="16">
    <source>
        <dbReference type="SAM" id="Coils"/>
    </source>
</evidence>
<comment type="similarity">
    <text evidence="4 15">Belongs to the BRE1 family.</text>
</comment>
<dbReference type="CDD" id="cd16499">
    <property type="entry name" value="RING-HC_Bre1-like"/>
    <property type="match status" value="1"/>
</dbReference>
<keyword evidence="11 15" id="KW-0175">Coiled coil</keyword>
<dbReference type="InterPro" id="IPR013956">
    <property type="entry name" value="E3_ubiquit_lig_Bre1"/>
</dbReference>
<evidence type="ECO:0000256" key="11">
    <source>
        <dbReference type="ARBA" id="ARBA00023054"/>
    </source>
</evidence>
<organism evidence="19 20">
    <name type="scientific">Tilletiaria anomala (strain ATCC 24038 / CBS 436.72 / UBC 951)</name>
    <dbReference type="NCBI Taxonomy" id="1037660"/>
    <lineage>
        <taxon>Eukaryota</taxon>
        <taxon>Fungi</taxon>
        <taxon>Dikarya</taxon>
        <taxon>Basidiomycota</taxon>
        <taxon>Ustilaginomycotina</taxon>
        <taxon>Exobasidiomycetes</taxon>
        <taxon>Georgefischeriales</taxon>
        <taxon>Tilletiariaceae</taxon>
        <taxon>Tilletiaria</taxon>
    </lineage>
</organism>
<dbReference type="GO" id="GO:0008270">
    <property type="term" value="F:zinc ion binding"/>
    <property type="evidence" value="ECO:0007669"/>
    <property type="project" value="UniProtKB-KW"/>
</dbReference>
<evidence type="ECO:0000256" key="8">
    <source>
        <dbReference type="ARBA" id="ARBA00022786"/>
    </source>
</evidence>
<dbReference type="Gene3D" id="3.30.40.10">
    <property type="entry name" value="Zinc/RING finger domain, C3HC4 (zinc finger)"/>
    <property type="match status" value="1"/>
</dbReference>
<dbReference type="Pfam" id="PF26095">
    <property type="entry name" value="CC_Bre1"/>
    <property type="match status" value="1"/>
</dbReference>
<evidence type="ECO:0000256" key="10">
    <source>
        <dbReference type="ARBA" id="ARBA00022853"/>
    </source>
</evidence>
<proteinExistence type="inferred from homology"/>
<evidence type="ECO:0000256" key="3">
    <source>
        <dbReference type="ARBA" id="ARBA00004906"/>
    </source>
</evidence>
<dbReference type="GO" id="GO:0006325">
    <property type="term" value="P:chromatin organization"/>
    <property type="evidence" value="ECO:0007669"/>
    <property type="project" value="UniProtKB-KW"/>
</dbReference>
<dbReference type="InterPro" id="IPR018957">
    <property type="entry name" value="Znf_C3HC4_RING-type"/>
</dbReference>
<keyword evidence="10 15" id="KW-0156">Chromatin regulator</keyword>
<name>A0A066WK44_TILAU</name>
<keyword evidence="12 15" id="KW-0539">Nucleus</keyword>
<dbReference type="GO" id="GO:0016567">
    <property type="term" value="P:protein ubiquitination"/>
    <property type="evidence" value="ECO:0007669"/>
    <property type="project" value="UniProtKB-UniRule"/>
</dbReference>
<dbReference type="InterPro" id="IPR058643">
    <property type="entry name" value="BRE1-like_CC"/>
</dbReference>
<feature type="region of interest" description="Disordered" evidence="17">
    <location>
        <begin position="1"/>
        <end position="43"/>
    </location>
</feature>
<dbReference type="STRING" id="1037660.A0A066WK44"/>
<feature type="domain" description="RING-type" evidence="18">
    <location>
        <begin position="767"/>
        <end position="805"/>
    </location>
</feature>
<evidence type="ECO:0000256" key="14">
    <source>
        <dbReference type="PROSITE-ProRule" id="PRU00175"/>
    </source>
</evidence>
<dbReference type="InterPro" id="IPR001841">
    <property type="entry name" value="Znf_RING"/>
</dbReference>
<dbReference type="OrthoDB" id="10266039at2759"/>
<dbReference type="GeneID" id="25263974"/>
<dbReference type="HOGENOM" id="CLU_019713_0_0_1"/>
<dbReference type="PROSITE" id="PS00518">
    <property type="entry name" value="ZF_RING_1"/>
    <property type="match status" value="1"/>
</dbReference>
<evidence type="ECO:0000256" key="2">
    <source>
        <dbReference type="ARBA" id="ARBA00004123"/>
    </source>
</evidence>
<keyword evidence="20" id="KW-1185">Reference proteome</keyword>
<dbReference type="AlphaFoldDB" id="A0A066WK44"/>
<dbReference type="Proteomes" id="UP000027361">
    <property type="component" value="Unassembled WGS sequence"/>
</dbReference>
<reference evidence="19 20" key="1">
    <citation type="submission" date="2014-05" db="EMBL/GenBank/DDBJ databases">
        <title>Draft genome sequence of a rare smut relative, Tilletiaria anomala UBC 951.</title>
        <authorList>
            <consortium name="DOE Joint Genome Institute"/>
            <person name="Toome M."/>
            <person name="Kuo A."/>
            <person name="Henrissat B."/>
            <person name="Lipzen A."/>
            <person name="Tritt A."/>
            <person name="Yoshinaga Y."/>
            <person name="Zane M."/>
            <person name="Barry K."/>
            <person name="Grigoriev I.V."/>
            <person name="Spatafora J.W."/>
            <person name="Aimea M.C."/>
        </authorList>
    </citation>
    <scope>NUCLEOTIDE SEQUENCE [LARGE SCALE GENOMIC DNA]</scope>
    <source>
        <strain evidence="19 20">UBC 951</strain>
    </source>
</reference>
<dbReference type="GO" id="GO:0005634">
    <property type="term" value="C:nucleus"/>
    <property type="evidence" value="ECO:0007669"/>
    <property type="project" value="UniProtKB-SubCell"/>
</dbReference>
<evidence type="ECO:0000313" key="19">
    <source>
        <dbReference type="EMBL" id="KDN51379.1"/>
    </source>
</evidence>
<dbReference type="Pfam" id="PF08647">
    <property type="entry name" value="BRE1"/>
    <property type="match status" value="1"/>
</dbReference>
<keyword evidence="7 14" id="KW-0863">Zinc-finger</keyword>
<dbReference type="SMART" id="SM00184">
    <property type="entry name" value="RING"/>
    <property type="match status" value="1"/>
</dbReference>
<evidence type="ECO:0000256" key="5">
    <source>
        <dbReference type="ARBA" id="ARBA00022679"/>
    </source>
</evidence>
<accession>A0A066WK44</accession>
<evidence type="ECO:0000256" key="6">
    <source>
        <dbReference type="ARBA" id="ARBA00022723"/>
    </source>
</evidence>
<evidence type="ECO:0000256" key="13">
    <source>
        <dbReference type="ARBA" id="ARBA00059679"/>
    </source>
</evidence>
<dbReference type="PROSITE" id="PS50089">
    <property type="entry name" value="ZF_RING_2"/>
    <property type="match status" value="1"/>
</dbReference>
<comment type="pathway">
    <text evidence="3 15">Protein modification; protein ubiquitination.</text>
</comment>